<feature type="region of interest" description="Disordered" evidence="1">
    <location>
        <begin position="1"/>
        <end position="27"/>
    </location>
</feature>
<evidence type="ECO:0000256" key="1">
    <source>
        <dbReference type="SAM" id="MobiDB-lite"/>
    </source>
</evidence>
<keyword evidence="3" id="KW-1185">Reference proteome</keyword>
<proteinExistence type="predicted"/>
<sequence length="132" mass="13566">MANRVGSRTEPLIVTAGGGSSAVESFSTSTGAVDTPAVAFEHVLASLARLEARMDVSERRAAIAQPPPRPDPDPPYMEWNLGSGSSTRARPVLTASTAVTQQPLLGFGGQSAGGLRSGPSSWDRFDTGPAAS</sequence>
<dbReference type="EMBL" id="PNBA02000002">
    <property type="protein sequence ID" value="KAG6432863.1"/>
    <property type="molecule type" value="Genomic_DNA"/>
</dbReference>
<reference evidence="2" key="1">
    <citation type="submission" date="2018-01" db="EMBL/GenBank/DDBJ databases">
        <authorList>
            <person name="Mao J.F."/>
        </authorList>
    </citation>
    <scope>NUCLEOTIDE SEQUENCE</scope>
    <source>
        <strain evidence="2">Huo1</strain>
        <tissue evidence="2">Leaf</tissue>
    </source>
</reference>
<feature type="compositionally biased region" description="Gly residues" evidence="1">
    <location>
        <begin position="106"/>
        <end position="116"/>
    </location>
</feature>
<accession>A0A8X8YHJ8</accession>
<reference evidence="2" key="2">
    <citation type="submission" date="2020-08" db="EMBL/GenBank/DDBJ databases">
        <title>Plant Genome Project.</title>
        <authorList>
            <person name="Zhang R.-G."/>
        </authorList>
    </citation>
    <scope>NUCLEOTIDE SEQUENCE</scope>
    <source>
        <strain evidence="2">Huo1</strain>
        <tissue evidence="2">Leaf</tissue>
    </source>
</reference>
<organism evidence="2">
    <name type="scientific">Salvia splendens</name>
    <name type="common">Scarlet sage</name>
    <dbReference type="NCBI Taxonomy" id="180675"/>
    <lineage>
        <taxon>Eukaryota</taxon>
        <taxon>Viridiplantae</taxon>
        <taxon>Streptophyta</taxon>
        <taxon>Embryophyta</taxon>
        <taxon>Tracheophyta</taxon>
        <taxon>Spermatophyta</taxon>
        <taxon>Magnoliopsida</taxon>
        <taxon>eudicotyledons</taxon>
        <taxon>Gunneridae</taxon>
        <taxon>Pentapetalae</taxon>
        <taxon>asterids</taxon>
        <taxon>lamiids</taxon>
        <taxon>Lamiales</taxon>
        <taxon>Lamiaceae</taxon>
        <taxon>Nepetoideae</taxon>
        <taxon>Mentheae</taxon>
        <taxon>Salviinae</taxon>
        <taxon>Salvia</taxon>
        <taxon>Salvia subgen. Calosphace</taxon>
        <taxon>core Calosphace</taxon>
    </lineage>
</organism>
<evidence type="ECO:0000313" key="3">
    <source>
        <dbReference type="Proteomes" id="UP000298416"/>
    </source>
</evidence>
<dbReference type="AlphaFoldDB" id="A0A8X8YHJ8"/>
<name>A0A8X8YHJ8_SALSN</name>
<evidence type="ECO:0000313" key="2">
    <source>
        <dbReference type="EMBL" id="KAG6432863.1"/>
    </source>
</evidence>
<protein>
    <submittedName>
        <fullName evidence="2">Uncharacterized protein</fullName>
    </submittedName>
</protein>
<feature type="region of interest" description="Disordered" evidence="1">
    <location>
        <begin position="102"/>
        <end position="132"/>
    </location>
</feature>
<feature type="region of interest" description="Disordered" evidence="1">
    <location>
        <begin position="60"/>
        <end position="88"/>
    </location>
</feature>
<gene>
    <name evidence="2" type="ORF">SASPL_104451</name>
</gene>
<feature type="compositionally biased region" description="Pro residues" evidence="1">
    <location>
        <begin position="65"/>
        <end position="75"/>
    </location>
</feature>
<comment type="caution">
    <text evidence="2">The sequence shown here is derived from an EMBL/GenBank/DDBJ whole genome shotgun (WGS) entry which is preliminary data.</text>
</comment>
<dbReference type="Proteomes" id="UP000298416">
    <property type="component" value="Unassembled WGS sequence"/>
</dbReference>